<proteinExistence type="inferred from homology"/>
<dbReference type="RefSeq" id="WP_206967280.1">
    <property type="nucleotide sequence ID" value="NZ_JAFLVX010000025.1"/>
</dbReference>
<organism evidence="5 6">
    <name type="scientific">Candidatus Vagococcus giribetii</name>
    <dbReference type="NCBI Taxonomy" id="2230876"/>
    <lineage>
        <taxon>Bacteria</taxon>
        <taxon>Bacillati</taxon>
        <taxon>Bacillota</taxon>
        <taxon>Bacilli</taxon>
        <taxon>Lactobacillales</taxon>
        <taxon>Enterococcaceae</taxon>
        <taxon>Vagococcus</taxon>
    </lineage>
</organism>
<dbReference type="Proteomes" id="UP000664857">
    <property type="component" value="Unassembled WGS sequence"/>
</dbReference>
<evidence type="ECO:0000313" key="5">
    <source>
        <dbReference type="EMBL" id="MBO0477373.1"/>
    </source>
</evidence>
<comment type="caution">
    <text evidence="5">The sequence shown here is derived from an EMBL/GenBank/DDBJ whole genome shotgun (WGS) entry which is preliminary data.</text>
</comment>
<comment type="similarity">
    <text evidence="1">Belongs to the glycosyl hydrolase 73 family.</text>
</comment>
<protein>
    <submittedName>
        <fullName evidence="5">Glycoside hydrolase family 73 protein</fullName>
    </submittedName>
</protein>
<dbReference type="SMART" id="SM00047">
    <property type="entry name" value="LYZ2"/>
    <property type="match status" value="1"/>
</dbReference>
<dbReference type="PRINTS" id="PR01002">
    <property type="entry name" value="FLGFLGJ"/>
</dbReference>
<evidence type="ECO:0000256" key="1">
    <source>
        <dbReference type="ARBA" id="ARBA00010266"/>
    </source>
</evidence>
<evidence type="ECO:0000313" key="6">
    <source>
        <dbReference type="Proteomes" id="UP000664857"/>
    </source>
</evidence>
<reference evidence="5 6" key="1">
    <citation type="submission" date="2021-03" db="EMBL/GenBank/DDBJ databases">
        <title>Enterococcal diversity collection.</title>
        <authorList>
            <person name="Gilmore M.S."/>
            <person name="Schwartzman J."/>
            <person name="Van Tyne D."/>
            <person name="Martin M."/>
            <person name="Earl A.M."/>
            <person name="Manson A.L."/>
            <person name="Straub T."/>
            <person name="Salamzade R."/>
            <person name="Saavedra J."/>
            <person name="Lebreton F."/>
            <person name="Prichula J."/>
            <person name="Schaufler K."/>
            <person name="Gaca A."/>
            <person name="Sgardioli B."/>
            <person name="Wagenaar J."/>
            <person name="Strong T."/>
        </authorList>
    </citation>
    <scope>NUCLEOTIDE SEQUENCE [LARGE SCALE GENOMIC DNA]</scope>
    <source>
        <strain evidence="5 6">DIV0080</strain>
    </source>
</reference>
<dbReference type="Pfam" id="PF01832">
    <property type="entry name" value="Glucosaminidase"/>
    <property type="match status" value="1"/>
</dbReference>
<feature type="domain" description="Mannosyl-glycoprotein endo-beta-N-acetylglucosamidase-like" evidence="4">
    <location>
        <begin position="51"/>
        <end position="209"/>
    </location>
</feature>
<dbReference type="GO" id="GO:0016787">
    <property type="term" value="F:hydrolase activity"/>
    <property type="evidence" value="ECO:0007669"/>
    <property type="project" value="UniProtKB-KW"/>
</dbReference>
<evidence type="ECO:0000256" key="3">
    <source>
        <dbReference type="SAM" id="Phobius"/>
    </source>
</evidence>
<dbReference type="PANTHER" id="PTHR33308">
    <property type="entry name" value="PEPTIDOGLYCAN HYDROLASE FLGJ"/>
    <property type="match status" value="1"/>
</dbReference>
<dbReference type="Gene3D" id="1.10.530.10">
    <property type="match status" value="1"/>
</dbReference>
<keyword evidence="6" id="KW-1185">Reference proteome</keyword>
<keyword evidence="2 5" id="KW-0378">Hydrolase</keyword>
<keyword evidence="3" id="KW-0472">Membrane</keyword>
<gene>
    <name evidence="5" type="ORF">DOK76_09830</name>
</gene>
<dbReference type="InterPro" id="IPR002901">
    <property type="entry name" value="MGlyc_endo_b_GlcNAc-like_dom"/>
</dbReference>
<dbReference type="PANTHER" id="PTHR33308:SF10">
    <property type="entry name" value="EXO-GLUCOSAMINIDASE LYTG"/>
    <property type="match status" value="1"/>
</dbReference>
<dbReference type="InterPro" id="IPR051056">
    <property type="entry name" value="Glycosyl_Hydrolase_73"/>
</dbReference>
<feature type="transmembrane region" description="Helical" evidence="3">
    <location>
        <begin position="20"/>
        <end position="41"/>
    </location>
</feature>
<keyword evidence="3" id="KW-1133">Transmembrane helix</keyword>
<accession>A0ABS3HUD2</accession>
<dbReference type="EMBL" id="JAFLVX010000025">
    <property type="protein sequence ID" value="MBO0477373.1"/>
    <property type="molecule type" value="Genomic_DNA"/>
</dbReference>
<evidence type="ECO:0000256" key="2">
    <source>
        <dbReference type="ARBA" id="ARBA00022801"/>
    </source>
</evidence>
<keyword evidence="3" id="KW-0812">Transmembrane</keyword>
<dbReference type="Gene3D" id="4.10.80.30">
    <property type="entry name" value="DNA polymerase, domain 6"/>
    <property type="match status" value="1"/>
</dbReference>
<sequence length="210" mass="23891">MAKRKRKKKYDAFGPNRIPIFLSIIIILIGSVVFVFSLGSLTKPANTLSLQQQEVNTNQEFINQLVPVAKELHESYGILPSIILGQAILESDWGKSELSAKYNNLFGIKSFNPNDESVKLSTKEYKNGKWIDIKANFKVYRSWDDCMRDHTMLFVNGVDWDPYLYQGVLLASDYKTAAIALQTSGYATDPDYASKVIEVIEVNELYKYDQ</sequence>
<name>A0ABS3HUD2_9ENTE</name>
<evidence type="ECO:0000259" key="4">
    <source>
        <dbReference type="SMART" id="SM00047"/>
    </source>
</evidence>